<feature type="domain" description="Kringle" evidence="20">
    <location>
        <begin position="207"/>
        <end position="289"/>
    </location>
</feature>
<name>A0A6I9NF02_9TELE</name>
<dbReference type="InterPro" id="IPR038178">
    <property type="entry name" value="Kringle_sf"/>
</dbReference>
<dbReference type="PROSITE" id="PS01186">
    <property type="entry name" value="EGF_2"/>
    <property type="match status" value="3"/>
</dbReference>
<keyword evidence="8 16" id="KW-0378">Hydrolase</keyword>
<keyword evidence="7" id="KW-0677">Repeat</keyword>
<evidence type="ECO:0000313" key="22">
    <source>
        <dbReference type="Proteomes" id="UP000504611"/>
    </source>
</evidence>
<dbReference type="CDD" id="cd00190">
    <property type="entry name" value="Tryp_SPc"/>
    <property type="match status" value="1"/>
</dbReference>
<evidence type="ECO:0000256" key="6">
    <source>
        <dbReference type="ARBA" id="ARBA00022729"/>
    </source>
</evidence>
<gene>
    <name evidence="23" type="primary">habp2</name>
</gene>
<dbReference type="FunFam" id="2.40.20.10:FF:000001">
    <property type="entry name" value="Urokinase-type plasminogen activator"/>
    <property type="match status" value="1"/>
</dbReference>
<evidence type="ECO:0000256" key="4">
    <source>
        <dbReference type="ARBA" id="ARBA00022572"/>
    </source>
</evidence>
<dbReference type="EC" id="3.4.21.4" evidence="13"/>
<dbReference type="SMART" id="SM00179">
    <property type="entry name" value="EGF_CA"/>
    <property type="match status" value="2"/>
</dbReference>
<evidence type="ECO:0000256" key="9">
    <source>
        <dbReference type="ARBA" id="ARBA00022825"/>
    </source>
</evidence>
<accession>A0A6I9NF02</accession>
<dbReference type="InterPro" id="IPR001881">
    <property type="entry name" value="EGF-like_Ca-bd_dom"/>
</dbReference>
<dbReference type="InterPro" id="IPR018114">
    <property type="entry name" value="TRYPSIN_HIS"/>
</dbReference>
<evidence type="ECO:0000256" key="16">
    <source>
        <dbReference type="RuleBase" id="RU363034"/>
    </source>
</evidence>
<dbReference type="PRINTS" id="PR00722">
    <property type="entry name" value="CHYMOTRYPSIN"/>
</dbReference>
<dbReference type="GO" id="GO:0005509">
    <property type="term" value="F:calcium ion binding"/>
    <property type="evidence" value="ECO:0007669"/>
    <property type="project" value="InterPro"/>
</dbReference>
<evidence type="ECO:0000256" key="3">
    <source>
        <dbReference type="ARBA" id="ARBA00022536"/>
    </source>
</evidence>
<dbReference type="InterPro" id="IPR018056">
    <property type="entry name" value="Kringle_CS"/>
</dbReference>
<evidence type="ECO:0000256" key="18">
    <source>
        <dbReference type="SAM" id="SignalP"/>
    </source>
</evidence>
<dbReference type="Gene3D" id="2.10.25.10">
    <property type="entry name" value="Laminin"/>
    <property type="match status" value="2"/>
</dbReference>
<keyword evidence="2" id="KW-0964">Secreted</keyword>
<evidence type="ECO:0000256" key="17">
    <source>
        <dbReference type="SAM" id="MobiDB-lite"/>
    </source>
</evidence>
<dbReference type="InterPro" id="IPR001254">
    <property type="entry name" value="Trypsin_dom"/>
</dbReference>
<evidence type="ECO:0000256" key="8">
    <source>
        <dbReference type="ARBA" id="ARBA00022801"/>
    </source>
</evidence>
<keyword evidence="22" id="KW-1185">Reference proteome</keyword>
<keyword evidence="6 18" id="KW-0732">Signal</keyword>
<evidence type="ECO:0000256" key="1">
    <source>
        <dbReference type="ARBA" id="ARBA00004239"/>
    </source>
</evidence>
<dbReference type="PANTHER" id="PTHR24264:SF40">
    <property type="entry name" value="HYALURONAN-BINDING PROTEIN 2"/>
    <property type="match status" value="1"/>
</dbReference>
<dbReference type="CDD" id="cd00108">
    <property type="entry name" value="KR"/>
    <property type="match status" value="1"/>
</dbReference>
<feature type="compositionally biased region" description="Low complexity" evidence="17">
    <location>
        <begin position="357"/>
        <end position="368"/>
    </location>
</feature>
<evidence type="ECO:0000256" key="14">
    <source>
        <dbReference type="PROSITE-ProRule" id="PRU00076"/>
    </source>
</evidence>
<dbReference type="Gene3D" id="2.40.10.10">
    <property type="entry name" value="Trypsin-like serine proteases"/>
    <property type="match status" value="1"/>
</dbReference>
<evidence type="ECO:0000256" key="2">
    <source>
        <dbReference type="ARBA" id="ARBA00022525"/>
    </source>
</evidence>
<dbReference type="GO" id="GO:0006508">
    <property type="term" value="P:proteolysis"/>
    <property type="evidence" value="ECO:0007669"/>
    <property type="project" value="UniProtKB-KW"/>
</dbReference>
<dbReference type="PROSITE" id="PS50070">
    <property type="entry name" value="KRINGLE_2"/>
    <property type="match status" value="1"/>
</dbReference>
<evidence type="ECO:0000256" key="13">
    <source>
        <dbReference type="ARBA" id="ARBA00038868"/>
    </source>
</evidence>
<evidence type="ECO:0000256" key="7">
    <source>
        <dbReference type="ARBA" id="ARBA00022737"/>
    </source>
</evidence>
<dbReference type="InterPro" id="IPR033116">
    <property type="entry name" value="TRYPSIN_SER"/>
</dbReference>
<keyword evidence="9 16" id="KW-0720">Serine protease</keyword>
<feature type="domain" description="Peptidase S1" evidence="21">
    <location>
        <begin position="398"/>
        <end position="639"/>
    </location>
</feature>
<dbReference type="FunFam" id="2.40.10.10:FF:000069">
    <property type="entry name" value="Hyaluronan-binding protein 2"/>
    <property type="match status" value="1"/>
</dbReference>
<dbReference type="Proteomes" id="UP000504611">
    <property type="component" value="Unplaced"/>
</dbReference>
<dbReference type="SUPFAM" id="SSF50494">
    <property type="entry name" value="Trypsin-like serine proteases"/>
    <property type="match status" value="1"/>
</dbReference>
<dbReference type="PROSITE" id="PS00021">
    <property type="entry name" value="KRINGLE_1"/>
    <property type="match status" value="1"/>
</dbReference>
<dbReference type="InterPro" id="IPR000742">
    <property type="entry name" value="EGF"/>
</dbReference>
<dbReference type="InterPro" id="IPR009003">
    <property type="entry name" value="Peptidase_S1_PA"/>
</dbReference>
<proteinExistence type="predicted"/>
<dbReference type="SMART" id="SM00130">
    <property type="entry name" value="KR"/>
    <property type="match status" value="1"/>
</dbReference>
<dbReference type="PRINTS" id="PR00018">
    <property type="entry name" value="KRINGLE"/>
</dbReference>
<evidence type="ECO:0000259" key="19">
    <source>
        <dbReference type="PROSITE" id="PS50026"/>
    </source>
</evidence>
<dbReference type="InterPro" id="IPR013806">
    <property type="entry name" value="Kringle-like"/>
</dbReference>
<keyword evidence="4 15" id="KW-0420">Kringle</keyword>
<dbReference type="GO" id="GO:0004252">
    <property type="term" value="F:serine-type endopeptidase activity"/>
    <property type="evidence" value="ECO:0007669"/>
    <property type="project" value="UniProtKB-EC"/>
</dbReference>
<feature type="domain" description="EGF-like" evidence="19">
    <location>
        <begin position="166"/>
        <end position="202"/>
    </location>
</feature>
<dbReference type="InterPro" id="IPR000152">
    <property type="entry name" value="EGF-type_Asp/Asn_hydroxyl_site"/>
</dbReference>
<evidence type="ECO:0000256" key="15">
    <source>
        <dbReference type="PROSITE-ProRule" id="PRU00121"/>
    </source>
</evidence>
<comment type="subcellular location">
    <subcellularLocation>
        <location evidence="1">Secreted</location>
        <location evidence="1">Extracellular space</location>
    </subcellularLocation>
</comment>
<dbReference type="OrthoDB" id="9937281at2759"/>
<dbReference type="Pfam" id="PF00008">
    <property type="entry name" value="EGF"/>
    <property type="match status" value="2"/>
</dbReference>
<dbReference type="CDD" id="cd00054">
    <property type="entry name" value="EGF_CA"/>
    <property type="match status" value="2"/>
</dbReference>
<dbReference type="RefSeq" id="XP_010773041.1">
    <property type="nucleotide sequence ID" value="XM_010774739.1"/>
</dbReference>
<dbReference type="InterPro" id="IPR043504">
    <property type="entry name" value="Peptidase_S1_PA_chymotrypsin"/>
</dbReference>
<feature type="chain" id="PRO_5026732284" description="trypsin" evidence="18">
    <location>
        <begin position="22"/>
        <end position="643"/>
    </location>
</feature>
<evidence type="ECO:0000256" key="12">
    <source>
        <dbReference type="ARBA" id="ARBA00036320"/>
    </source>
</evidence>
<dbReference type="PROSITE" id="PS00022">
    <property type="entry name" value="EGF_1"/>
    <property type="match status" value="2"/>
</dbReference>
<evidence type="ECO:0000256" key="11">
    <source>
        <dbReference type="ARBA" id="ARBA00023180"/>
    </source>
</evidence>
<keyword evidence="10 14" id="KW-1015">Disulfide bond</keyword>
<dbReference type="PROSITE" id="PS00134">
    <property type="entry name" value="TRYPSIN_HIS"/>
    <property type="match status" value="1"/>
</dbReference>
<feature type="signal peptide" evidence="18">
    <location>
        <begin position="1"/>
        <end position="21"/>
    </location>
</feature>
<dbReference type="SMART" id="SM00020">
    <property type="entry name" value="Tryp_SPc"/>
    <property type="match status" value="1"/>
</dbReference>
<feature type="region of interest" description="Disordered" evidence="17">
    <location>
        <begin position="340"/>
        <end position="376"/>
    </location>
</feature>
<comment type="catalytic activity">
    <reaction evidence="12">
        <text>Preferential cleavage: Arg-|-Xaa, Lys-|-Xaa.</text>
        <dbReference type="EC" id="3.4.21.4"/>
    </reaction>
</comment>
<dbReference type="PROSITE" id="PS50026">
    <property type="entry name" value="EGF_3"/>
    <property type="match status" value="2"/>
</dbReference>
<evidence type="ECO:0000256" key="10">
    <source>
        <dbReference type="ARBA" id="ARBA00023157"/>
    </source>
</evidence>
<dbReference type="PROSITE" id="PS50240">
    <property type="entry name" value="TRYPSIN_DOM"/>
    <property type="match status" value="1"/>
</dbReference>
<dbReference type="SMART" id="SM00181">
    <property type="entry name" value="EGF"/>
    <property type="match status" value="3"/>
</dbReference>
<feature type="disulfide bond" evidence="14">
    <location>
        <begin position="192"/>
        <end position="201"/>
    </location>
</feature>
<feature type="domain" description="EGF-like" evidence="19">
    <location>
        <begin position="87"/>
        <end position="126"/>
    </location>
</feature>
<keyword evidence="11" id="KW-0325">Glycoprotein</keyword>
<evidence type="ECO:0000256" key="5">
    <source>
        <dbReference type="ARBA" id="ARBA00022670"/>
    </source>
</evidence>
<dbReference type="CTD" id="3026"/>
<keyword evidence="5 16" id="KW-0645">Protease</keyword>
<dbReference type="Pfam" id="PF00051">
    <property type="entry name" value="Kringle"/>
    <property type="match status" value="1"/>
</dbReference>
<dbReference type="InterPro" id="IPR050127">
    <property type="entry name" value="Serine_Proteases_S1"/>
</dbReference>
<dbReference type="InterPro" id="IPR001314">
    <property type="entry name" value="Peptidase_S1A"/>
</dbReference>
<dbReference type="InterPro" id="IPR000001">
    <property type="entry name" value="Kringle"/>
</dbReference>
<sequence>MNLKLLFFCLFLAVLLIPAELKRKKKKHDHHADELRGHGHHNRDKKRGRFEDIINDIFFTIRDGAGDNDDDDDDESNSDWLFELQEPEGHCDPNPCLHNGVCEEKEGRKRNFECDCPKPFKGKKCQRGPKACRRGRCGRGECVLISNRPYYECKCKAPFQPPHCRSYSLCEPNPCRNGGKCVNEGNDFDCQCQAGFRGRFCHVGPDDCYVDDGESYRGTVSETDDDHECLYWNSHFILEKGVDPFNSFEDKDGLGPHNFCRNPDGESMPWCFYRKGPSLLWDTCNVTECPVPTGETPTGIVPTDIAPTDIAPTVIVPAVIVPAVIVPAVIVPTIIVPTDTAPQPETPPIVPVNPEDPTQAPTTSPTPAKETFVPTATPGPQQFATCGEAQPKKKITRIFGGLKVPPGAVPWQVSLQVKPKNSNQRFTHTCGGVLIESCWVLTAGHCIQPMKDMQVVLGSLSLNDVEPTEQVIKVQEAILHENYRETSQAVYNDIALLRLEGTDGVCANESQFVKTACLPDAQLPDGMECKISGWGATEESLTGSNHLLEANVMLINQEKCAEPDIYGRVLDNTMFCAGHLMGGVDSCQGDSGGPLTCEQNTNSVVYGLVSWGDKCGRKNKPGVYTRVTHFLDWIRSKTQAVSA</sequence>
<dbReference type="PROSITE" id="PS00010">
    <property type="entry name" value="ASX_HYDROXYL"/>
    <property type="match status" value="1"/>
</dbReference>
<evidence type="ECO:0000259" key="21">
    <source>
        <dbReference type="PROSITE" id="PS50240"/>
    </source>
</evidence>
<protein>
    <recommendedName>
        <fullName evidence="13">trypsin</fullName>
        <ecNumber evidence="13">3.4.21.4</ecNumber>
    </recommendedName>
</protein>
<dbReference type="GeneID" id="104948537"/>
<dbReference type="Gene3D" id="2.40.20.10">
    <property type="entry name" value="Plasminogen Kringle 4"/>
    <property type="match status" value="1"/>
</dbReference>
<dbReference type="SUPFAM" id="SSF57196">
    <property type="entry name" value="EGF/Laminin"/>
    <property type="match status" value="1"/>
</dbReference>
<organism evidence="22 23">
    <name type="scientific">Notothenia coriiceps</name>
    <name type="common">black rockcod</name>
    <dbReference type="NCBI Taxonomy" id="8208"/>
    <lineage>
        <taxon>Eukaryota</taxon>
        <taxon>Metazoa</taxon>
        <taxon>Chordata</taxon>
        <taxon>Craniata</taxon>
        <taxon>Vertebrata</taxon>
        <taxon>Euteleostomi</taxon>
        <taxon>Actinopterygii</taxon>
        <taxon>Neopterygii</taxon>
        <taxon>Teleostei</taxon>
        <taxon>Neoteleostei</taxon>
        <taxon>Acanthomorphata</taxon>
        <taxon>Eupercaria</taxon>
        <taxon>Perciformes</taxon>
        <taxon>Notothenioidei</taxon>
        <taxon>Nototheniidae</taxon>
        <taxon>Notothenia</taxon>
    </lineage>
</organism>
<dbReference type="FunFam" id="2.10.25.10:FF:000321">
    <property type="entry name" value="Protein delta homolog 1"/>
    <property type="match status" value="1"/>
</dbReference>
<keyword evidence="3 14" id="KW-0245">EGF-like domain</keyword>
<dbReference type="SUPFAM" id="SSF57440">
    <property type="entry name" value="Kringle-like"/>
    <property type="match status" value="1"/>
</dbReference>
<dbReference type="KEGG" id="ncc:104948537"/>
<reference evidence="23" key="1">
    <citation type="submission" date="2025-08" db="UniProtKB">
        <authorList>
            <consortium name="RefSeq"/>
        </authorList>
    </citation>
    <scope>IDENTIFICATION</scope>
    <source>
        <tissue evidence="23">Muscle</tissue>
    </source>
</reference>
<dbReference type="Pfam" id="PF00089">
    <property type="entry name" value="Trypsin"/>
    <property type="match status" value="1"/>
</dbReference>
<comment type="caution">
    <text evidence="14">Lacks conserved residue(s) required for the propagation of feature annotation.</text>
</comment>
<evidence type="ECO:0000313" key="23">
    <source>
        <dbReference type="RefSeq" id="XP_010773041.1"/>
    </source>
</evidence>
<dbReference type="PANTHER" id="PTHR24264">
    <property type="entry name" value="TRYPSIN-RELATED"/>
    <property type="match status" value="1"/>
</dbReference>
<dbReference type="PROSITE" id="PS00135">
    <property type="entry name" value="TRYPSIN_SER"/>
    <property type="match status" value="1"/>
</dbReference>
<dbReference type="GO" id="GO:0005615">
    <property type="term" value="C:extracellular space"/>
    <property type="evidence" value="ECO:0007669"/>
    <property type="project" value="TreeGrafter"/>
</dbReference>
<dbReference type="AlphaFoldDB" id="A0A6I9NF02"/>
<evidence type="ECO:0000259" key="20">
    <source>
        <dbReference type="PROSITE" id="PS50070"/>
    </source>
</evidence>
<feature type="disulfide bond" evidence="14">
    <location>
        <begin position="116"/>
        <end position="125"/>
    </location>
</feature>